<dbReference type="PANTHER" id="PTHR43201:SF5">
    <property type="entry name" value="MEDIUM-CHAIN ACYL-COA LIGASE ACSF2, MITOCHONDRIAL"/>
    <property type="match status" value="1"/>
</dbReference>
<feature type="domain" description="AMP-binding enzyme C-terminal" evidence="4">
    <location>
        <begin position="450"/>
        <end position="527"/>
    </location>
</feature>
<comment type="caution">
    <text evidence="5">The sequence shown here is derived from an EMBL/GenBank/DDBJ whole genome shotgun (WGS) entry which is preliminary data.</text>
</comment>
<dbReference type="Pfam" id="PF13193">
    <property type="entry name" value="AMP-binding_C"/>
    <property type="match status" value="1"/>
</dbReference>
<dbReference type="SUPFAM" id="SSF56801">
    <property type="entry name" value="Acetyl-CoA synthetase-like"/>
    <property type="match status" value="1"/>
</dbReference>
<evidence type="ECO:0000313" key="5">
    <source>
        <dbReference type="EMBL" id="MDV6264728.1"/>
    </source>
</evidence>
<dbReference type="InterPro" id="IPR000873">
    <property type="entry name" value="AMP-dep_synth/lig_dom"/>
</dbReference>
<accession>A0ABU4BKX4</accession>
<protein>
    <submittedName>
        <fullName evidence="5">AMP-binding protein</fullName>
    </submittedName>
</protein>
<dbReference type="Gene3D" id="3.40.50.12780">
    <property type="entry name" value="N-terminal domain of ligase-like"/>
    <property type="match status" value="1"/>
</dbReference>
<name>A0ABU4BKX4_9NOCA</name>
<dbReference type="InterPro" id="IPR020845">
    <property type="entry name" value="AMP-binding_CS"/>
</dbReference>
<dbReference type="InterPro" id="IPR045851">
    <property type="entry name" value="AMP-bd_C_sf"/>
</dbReference>
<dbReference type="Pfam" id="PF00501">
    <property type="entry name" value="AMP-binding"/>
    <property type="match status" value="1"/>
</dbReference>
<dbReference type="PROSITE" id="PS00455">
    <property type="entry name" value="AMP_BINDING"/>
    <property type="match status" value="1"/>
</dbReference>
<keyword evidence="6" id="KW-1185">Reference proteome</keyword>
<evidence type="ECO:0000313" key="6">
    <source>
        <dbReference type="Proteomes" id="UP001185755"/>
    </source>
</evidence>
<comment type="similarity">
    <text evidence="1">Belongs to the ATP-dependent AMP-binding enzyme family.</text>
</comment>
<sequence>MRHTGEDGSAMATTSLGAEYGPLSEFAARLQPARTFTELVSGRADATPDGVFLIAEDGMKVTFGEYRDRSERIAAWLTEQGITAGSRVAWQLPTRIGSALLIAALARIGAVQAPVLPLFGERETVAAFTAAAVDFVLVPEEWPGFGFESLRQLRQDRRGSPEITVVSRDLAESDAVKSLQPRPEDPDEIRWIHFTSGTSGTPKGVQHTDSSILAAARGFVLNGRLGELSDEVGSIPFPITHVGGVVYLSSMLLSGFASVLIEAYRPDTATETFRRHRVTLSGGSTVFYTTLVAQQRSAPAGTRILPDLRLLKGGGAPCPPAVFAAVRSELGVPVAHDYGMTECPMICVASPLDSDEDLAESDGRPVPGVEVRIVLDGVSVLSGAEGEIEVRGATMCSGYTAPELNAEAFTDDGWYRTGDRGRLRPSGCLEVTGRMKDVIIRKGENISPLEIESLLSQHGAVDEVAVIGLPDAERGERVCAVFTVAAGTQPPSLCDVAEFLTEAGIMKQKIPEQIEIVTTLPRSGVGKISKRILQQQIIAQMKATKS</sequence>
<feature type="domain" description="AMP-dependent synthetase/ligase" evidence="3">
    <location>
        <begin position="43"/>
        <end position="399"/>
    </location>
</feature>
<dbReference type="InterPro" id="IPR025110">
    <property type="entry name" value="AMP-bd_C"/>
</dbReference>
<dbReference type="PANTHER" id="PTHR43201">
    <property type="entry name" value="ACYL-COA SYNTHETASE"/>
    <property type="match status" value="1"/>
</dbReference>
<keyword evidence="2" id="KW-0436">Ligase</keyword>
<proteinExistence type="inferred from homology"/>
<reference evidence="5 6" key="1">
    <citation type="submission" date="2023-10" db="EMBL/GenBank/DDBJ databases">
        <title>Development of a sustainable strategy for remediation of hydrocarbon-contaminated territories based on the waste exchange concept.</title>
        <authorList>
            <person name="Krivoruchko A."/>
        </authorList>
    </citation>
    <scope>NUCLEOTIDE SEQUENCE [LARGE SCALE GENOMIC DNA]</scope>
    <source>
        <strain evidence="5 6">IEGM 1323</strain>
    </source>
</reference>
<dbReference type="Gene3D" id="3.30.300.30">
    <property type="match status" value="1"/>
</dbReference>
<evidence type="ECO:0000259" key="3">
    <source>
        <dbReference type="Pfam" id="PF00501"/>
    </source>
</evidence>
<evidence type="ECO:0000259" key="4">
    <source>
        <dbReference type="Pfam" id="PF13193"/>
    </source>
</evidence>
<dbReference type="EMBL" id="JAWLJX010000018">
    <property type="protein sequence ID" value="MDV6264728.1"/>
    <property type="molecule type" value="Genomic_DNA"/>
</dbReference>
<evidence type="ECO:0000256" key="2">
    <source>
        <dbReference type="ARBA" id="ARBA00022598"/>
    </source>
</evidence>
<gene>
    <name evidence="5" type="ORF">R3P96_25620</name>
</gene>
<organism evidence="5 6">
    <name type="scientific">Rhodococcoides yunnanense</name>
    <dbReference type="NCBI Taxonomy" id="278209"/>
    <lineage>
        <taxon>Bacteria</taxon>
        <taxon>Bacillati</taxon>
        <taxon>Actinomycetota</taxon>
        <taxon>Actinomycetes</taxon>
        <taxon>Mycobacteriales</taxon>
        <taxon>Nocardiaceae</taxon>
        <taxon>Rhodococcoides</taxon>
    </lineage>
</organism>
<dbReference type="InterPro" id="IPR042099">
    <property type="entry name" value="ANL_N_sf"/>
</dbReference>
<evidence type="ECO:0000256" key="1">
    <source>
        <dbReference type="ARBA" id="ARBA00006432"/>
    </source>
</evidence>
<dbReference type="Proteomes" id="UP001185755">
    <property type="component" value="Unassembled WGS sequence"/>
</dbReference>